<dbReference type="EMBL" id="CH983253">
    <property type="protein sequence ID" value="EDX16308.1"/>
    <property type="molecule type" value="Genomic_DNA"/>
</dbReference>
<evidence type="ECO:0000313" key="3">
    <source>
        <dbReference type="Proteomes" id="UP000000304"/>
    </source>
</evidence>
<reference evidence="2 3" key="1">
    <citation type="journal article" date="2007" name="Nature">
        <title>Evolution of genes and genomes on the Drosophila phylogeny.</title>
        <authorList>
            <consortium name="Drosophila 12 Genomes Consortium"/>
            <person name="Clark A.G."/>
            <person name="Eisen M.B."/>
            <person name="Smith D.R."/>
            <person name="Bergman C.M."/>
            <person name="Oliver B."/>
            <person name="Markow T.A."/>
            <person name="Kaufman T.C."/>
            <person name="Kellis M."/>
            <person name="Gelbart W."/>
            <person name="Iyer V.N."/>
            <person name="Pollard D.A."/>
            <person name="Sackton T.B."/>
            <person name="Larracuente A.M."/>
            <person name="Singh N.D."/>
            <person name="Abad J.P."/>
            <person name="Abt D.N."/>
            <person name="Adryan B."/>
            <person name="Aguade M."/>
            <person name="Akashi H."/>
            <person name="Anderson W.W."/>
            <person name="Aquadro C.F."/>
            <person name="Ardell D.H."/>
            <person name="Arguello R."/>
            <person name="Artieri C.G."/>
            <person name="Barbash D.A."/>
            <person name="Barker D."/>
            <person name="Barsanti P."/>
            <person name="Batterham P."/>
            <person name="Batzoglou S."/>
            <person name="Begun D."/>
            <person name="Bhutkar A."/>
            <person name="Blanco E."/>
            <person name="Bosak S.A."/>
            <person name="Bradley R.K."/>
            <person name="Brand A.D."/>
            <person name="Brent M.R."/>
            <person name="Brooks A.N."/>
            <person name="Brown R.H."/>
            <person name="Butlin R.K."/>
            <person name="Caggese C."/>
            <person name="Calvi B.R."/>
            <person name="Bernardo de Carvalho A."/>
            <person name="Caspi A."/>
            <person name="Castrezana S."/>
            <person name="Celniker S.E."/>
            <person name="Chang J.L."/>
            <person name="Chapple C."/>
            <person name="Chatterji S."/>
            <person name="Chinwalla A."/>
            <person name="Civetta A."/>
            <person name="Clifton S.W."/>
            <person name="Comeron J.M."/>
            <person name="Costello J.C."/>
            <person name="Coyne J.A."/>
            <person name="Daub J."/>
            <person name="David R.G."/>
            <person name="Delcher A.L."/>
            <person name="Delehaunty K."/>
            <person name="Do C.B."/>
            <person name="Ebling H."/>
            <person name="Edwards K."/>
            <person name="Eickbush T."/>
            <person name="Evans J.D."/>
            <person name="Filipski A."/>
            <person name="Findeiss S."/>
            <person name="Freyhult E."/>
            <person name="Fulton L."/>
            <person name="Fulton R."/>
            <person name="Garcia A.C."/>
            <person name="Gardiner A."/>
            <person name="Garfield D.A."/>
            <person name="Garvin B.E."/>
            <person name="Gibson G."/>
            <person name="Gilbert D."/>
            <person name="Gnerre S."/>
            <person name="Godfrey J."/>
            <person name="Good R."/>
            <person name="Gotea V."/>
            <person name="Gravely B."/>
            <person name="Greenberg A.J."/>
            <person name="Griffiths-Jones S."/>
            <person name="Gross S."/>
            <person name="Guigo R."/>
            <person name="Gustafson E.A."/>
            <person name="Haerty W."/>
            <person name="Hahn M.W."/>
            <person name="Halligan D.L."/>
            <person name="Halpern A.L."/>
            <person name="Halter G.M."/>
            <person name="Han M.V."/>
            <person name="Heger A."/>
            <person name="Hillier L."/>
            <person name="Hinrichs A.S."/>
            <person name="Holmes I."/>
            <person name="Hoskins R.A."/>
            <person name="Hubisz M.J."/>
            <person name="Hultmark D."/>
            <person name="Huntley M.A."/>
            <person name="Jaffe D.B."/>
            <person name="Jagadeeshan S."/>
            <person name="Jeck W.R."/>
            <person name="Johnson J."/>
            <person name="Jones C.D."/>
            <person name="Jordan W.C."/>
            <person name="Karpen G.H."/>
            <person name="Kataoka E."/>
            <person name="Keightley P.D."/>
            <person name="Kheradpour P."/>
            <person name="Kirkness E.F."/>
            <person name="Koerich L.B."/>
            <person name="Kristiansen K."/>
            <person name="Kudrna D."/>
            <person name="Kulathinal R.J."/>
            <person name="Kumar S."/>
            <person name="Kwok R."/>
            <person name="Lander E."/>
            <person name="Langley C.H."/>
            <person name="Lapoint R."/>
            <person name="Lazzaro B.P."/>
            <person name="Lee S.J."/>
            <person name="Levesque L."/>
            <person name="Li R."/>
            <person name="Lin C.F."/>
            <person name="Lin M.F."/>
            <person name="Lindblad-Toh K."/>
            <person name="Llopart A."/>
            <person name="Long M."/>
            <person name="Low L."/>
            <person name="Lozovsky E."/>
            <person name="Lu J."/>
            <person name="Luo M."/>
            <person name="Machado C.A."/>
            <person name="Makalowski W."/>
            <person name="Marzo M."/>
            <person name="Matsuda M."/>
            <person name="Matzkin L."/>
            <person name="McAllister B."/>
            <person name="McBride C.S."/>
            <person name="McKernan B."/>
            <person name="McKernan K."/>
            <person name="Mendez-Lago M."/>
            <person name="Minx P."/>
            <person name="Mollenhauer M.U."/>
            <person name="Montooth K."/>
            <person name="Mount S.M."/>
            <person name="Mu X."/>
            <person name="Myers E."/>
            <person name="Negre B."/>
            <person name="Newfeld S."/>
            <person name="Nielsen R."/>
            <person name="Noor M.A."/>
            <person name="O'Grady P."/>
            <person name="Pachter L."/>
            <person name="Papaceit M."/>
            <person name="Parisi M.J."/>
            <person name="Parisi M."/>
            <person name="Parts L."/>
            <person name="Pedersen J.S."/>
            <person name="Pesole G."/>
            <person name="Phillippy A.M."/>
            <person name="Ponting C.P."/>
            <person name="Pop M."/>
            <person name="Porcelli D."/>
            <person name="Powell J.R."/>
            <person name="Prohaska S."/>
            <person name="Pruitt K."/>
            <person name="Puig M."/>
            <person name="Quesneville H."/>
            <person name="Ram K.R."/>
            <person name="Rand D."/>
            <person name="Rasmussen M.D."/>
            <person name="Reed L.K."/>
            <person name="Reenan R."/>
            <person name="Reily A."/>
            <person name="Remington K.A."/>
            <person name="Rieger T.T."/>
            <person name="Ritchie M.G."/>
            <person name="Robin C."/>
            <person name="Rogers Y.H."/>
            <person name="Rohde C."/>
            <person name="Rozas J."/>
            <person name="Rubenfield M.J."/>
            <person name="Ruiz A."/>
            <person name="Russo S."/>
            <person name="Salzberg S.L."/>
            <person name="Sanchez-Gracia A."/>
            <person name="Saranga D.J."/>
            <person name="Sato H."/>
            <person name="Schaeffer S.W."/>
            <person name="Schatz M.C."/>
            <person name="Schlenke T."/>
            <person name="Schwartz R."/>
            <person name="Segarra C."/>
            <person name="Singh R.S."/>
            <person name="Sirot L."/>
            <person name="Sirota M."/>
            <person name="Sisneros N.B."/>
            <person name="Smith C.D."/>
            <person name="Smith T.F."/>
            <person name="Spieth J."/>
            <person name="Stage D.E."/>
            <person name="Stark A."/>
            <person name="Stephan W."/>
            <person name="Strausberg R.L."/>
            <person name="Strempel S."/>
            <person name="Sturgill D."/>
            <person name="Sutton G."/>
            <person name="Sutton G.G."/>
            <person name="Tao W."/>
            <person name="Teichmann S."/>
            <person name="Tobari Y.N."/>
            <person name="Tomimura Y."/>
            <person name="Tsolas J.M."/>
            <person name="Valente V.L."/>
            <person name="Venter E."/>
            <person name="Venter J.C."/>
            <person name="Vicario S."/>
            <person name="Vieira F.G."/>
            <person name="Vilella A.J."/>
            <person name="Villasante A."/>
            <person name="Walenz B."/>
            <person name="Wang J."/>
            <person name="Wasserman M."/>
            <person name="Watts T."/>
            <person name="Wilson D."/>
            <person name="Wilson R.K."/>
            <person name="Wing R.A."/>
            <person name="Wolfner M.F."/>
            <person name="Wong A."/>
            <person name="Wong G.K."/>
            <person name="Wu C.I."/>
            <person name="Wu G."/>
            <person name="Yamamoto D."/>
            <person name="Yang H.P."/>
            <person name="Yang S.P."/>
            <person name="Yorke J.A."/>
            <person name="Yoshida K."/>
            <person name="Zdobnov E."/>
            <person name="Zhang P."/>
            <person name="Zhang Y."/>
            <person name="Zimin A.V."/>
            <person name="Baldwin J."/>
            <person name="Abdouelleil A."/>
            <person name="Abdulkadir J."/>
            <person name="Abebe A."/>
            <person name="Abera B."/>
            <person name="Abreu J."/>
            <person name="Acer S.C."/>
            <person name="Aftuck L."/>
            <person name="Alexander A."/>
            <person name="An P."/>
            <person name="Anderson E."/>
            <person name="Anderson S."/>
            <person name="Arachi H."/>
            <person name="Azer M."/>
            <person name="Bachantsang P."/>
            <person name="Barry A."/>
            <person name="Bayul T."/>
            <person name="Berlin A."/>
            <person name="Bessette D."/>
            <person name="Bloom T."/>
            <person name="Blye J."/>
            <person name="Boguslavskiy L."/>
            <person name="Bonnet C."/>
            <person name="Boukhgalter B."/>
            <person name="Bourzgui I."/>
            <person name="Brown A."/>
            <person name="Cahill P."/>
            <person name="Channer S."/>
            <person name="Cheshatsang Y."/>
            <person name="Chuda L."/>
            <person name="Citroen M."/>
            <person name="Collymore A."/>
            <person name="Cooke P."/>
            <person name="Costello M."/>
            <person name="D'Aco K."/>
            <person name="Daza R."/>
            <person name="De Haan G."/>
            <person name="DeGray S."/>
            <person name="DeMaso C."/>
            <person name="Dhargay N."/>
            <person name="Dooley K."/>
            <person name="Dooley E."/>
            <person name="Doricent M."/>
            <person name="Dorje P."/>
            <person name="Dorjee K."/>
            <person name="Dupes A."/>
            <person name="Elong R."/>
            <person name="Falk J."/>
            <person name="Farina A."/>
            <person name="Faro S."/>
            <person name="Ferguson D."/>
            <person name="Fisher S."/>
            <person name="Foley C.D."/>
            <person name="Franke A."/>
            <person name="Friedrich D."/>
            <person name="Gadbois L."/>
            <person name="Gearin G."/>
            <person name="Gearin C.R."/>
            <person name="Giannoukos G."/>
            <person name="Goode T."/>
            <person name="Graham J."/>
            <person name="Grandbois E."/>
            <person name="Grewal S."/>
            <person name="Gyaltsen K."/>
            <person name="Hafez N."/>
            <person name="Hagos B."/>
            <person name="Hall J."/>
            <person name="Henson C."/>
            <person name="Hollinger A."/>
            <person name="Honan T."/>
            <person name="Huard M.D."/>
            <person name="Hughes L."/>
            <person name="Hurhula B."/>
            <person name="Husby M.E."/>
            <person name="Kamat A."/>
            <person name="Kanga B."/>
            <person name="Kashin S."/>
            <person name="Khazanovich D."/>
            <person name="Kisner P."/>
            <person name="Lance K."/>
            <person name="Lara M."/>
            <person name="Lee W."/>
            <person name="Lennon N."/>
            <person name="Letendre F."/>
            <person name="LeVine R."/>
            <person name="Lipovsky A."/>
            <person name="Liu X."/>
            <person name="Liu J."/>
            <person name="Liu S."/>
            <person name="Lokyitsang T."/>
            <person name="Lokyitsang Y."/>
            <person name="Lubonja R."/>
            <person name="Lui A."/>
            <person name="MacDonald P."/>
            <person name="Magnisalis V."/>
            <person name="Maru K."/>
            <person name="Matthews C."/>
            <person name="McCusker W."/>
            <person name="McDonough S."/>
            <person name="Mehta T."/>
            <person name="Meldrim J."/>
            <person name="Meneus L."/>
            <person name="Mihai O."/>
            <person name="Mihalev A."/>
            <person name="Mihova T."/>
            <person name="Mittelman R."/>
            <person name="Mlenga V."/>
            <person name="Montmayeur A."/>
            <person name="Mulrain L."/>
            <person name="Navidi A."/>
            <person name="Naylor J."/>
            <person name="Negash T."/>
            <person name="Nguyen T."/>
            <person name="Nguyen N."/>
            <person name="Nicol R."/>
            <person name="Norbu C."/>
            <person name="Norbu N."/>
            <person name="Novod N."/>
            <person name="O'Neill B."/>
            <person name="Osman S."/>
            <person name="Markiewicz E."/>
            <person name="Oyono O.L."/>
            <person name="Patti C."/>
            <person name="Phunkhang P."/>
            <person name="Pierre F."/>
            <person name="Priest M."/>
            <person name="Raghuraman S."/>
            <person name="Rege F."/>
            <person name="Reyes R."/>
            <person name="Rise C."/>
            <person name="Rogov P."/>
            <person name="Ross K."/>
            <person name="Ryan E."/>
            <person name="Settipalli S."/>
            <person name="Shea T."/>
            <person name="Sherpa N."/>
            <person name="Shi L."/>
            <person name="Shih D."/>
            <person name="Sparrow T."/>
            <person name="Spaulding J."/>
            <person name="Stalker J."/>
            <person name="Stange-Thomann N."/>
            <person name="Stavropoulos S."/>
            <person name="Stone C."/>
            <person name="Strader C."/>
            <person name="Tesfaye S."/>
            <person name="Thomson T."/>
            <person name="Thoulutsang Y."/>
            <person name="Thoulutsang D."/>
            <person name="Topham K."/>
            <person name="Topping I."/>
            <person name="Tsamla T."/>
            <person name="Vassiliev H."/>
            <person name="Vo A."/>
            <person name="Wangchuk T."/>
            <person name="Wangdi T."/>
            <person name="Weiand M."/>
            <person name="Wilkinson J."/>
            <person name="Wilson A."/>
            <person name="Yadav S."/>
            <person name="Young G."/>
            <person name="Yu Q."/>
            <person name="Zembek L."/>
            <person name="Zhong D."/>
            <person name="Zimmer A."/>
            <person name="Zwirko Z."/>
            <person name="Jaffe D.B."/>
            <person name="Alvarez P."/>
            <person name="Brockman W."/>
            <person name="Butler J."/>
            <person name="Chin C."/>
            <person name="Gnerre S."/>
            <person name="Grabherr M."/>
            <person name="Kleber M."/>
            <person name="Mauceli E."/>
            <person name="MacCallum I."/>
        </authorList>
    </citation>
    <scope>NUCLEOTIDE SEQUENCE [LARGE SCALE GENOMIC DNA]</scope>
    <source>
        <strain evidence="3">white501</strain>
    </source>
</reference>
<protein>
    <submittedName>
        <fullName evidence="2">GD24667</fullName>
    </submittedName>
</protein>
<gene>
    <name evidence="2" type="primary">Dsim\GD24667</name>
    <name evidence="2" type="ORF">Dsim_GD24667</name>
</gene>
<dbReference type="HOGENOM" id="CLU_1961913_0_0_1"/>
<proteinExistence type="predicted"/>
<accession>B4NTN9</accession>
<feature type="region of interest" description="Disordered" evidence="1">
    <location>
        <begin position="1"/>
        <end position="60"/>
    </location>
</feature>
<sequence length="128" mass="14327">MALAEAGKENGPDSRGNFLMELPASSSHHPAPAEIHSEVNVWTGHNDDDDDDNSRRMCPKLTADSGRNAYKIIPFPPIMNLYHKLSMSFEMLRDLYETWLIVAIGTLVRWNRWSPLIHGISIATGSLP</sequence>
<dbReference type="OrthoDB" id="7848660at2759"/>
<organism evidence="2 3">
    <name type="scientific">Drosophila simulans</name>
    <name type="common">Fruit fly</name>
    <dbReference type="NCBI Taxonomy" id="7240"/>
    <lineage>
        <taxon>Eukaryota</taxon>
        <taxon>Metazoa</taxon>
        <taxon>Ecdysozoa</taxon>
        <taxon>Arthropoda</taxon>
        <taxon>Hexapoda</taxon>
        <taxon>Insecta</taxon>
        <taxon>Pterygota</taxon>
        <taxon>Neoptera</taxon>
        <taxon>Endopterygota</taxon>
        <taxon>Diptera</taxon>
        <taxon>Brachycera</taxon>
        <taxon>Muscomorpha</taxon>
        <taxon>Ephydroidea</taxon>
        <taxon>Drosophilidae</taxon>
        <taxon>Drosophila</taxon>
        <taxon>Sophophora</taxon>
    </lineage>
</organism>
<dbReference type="AlphaFoldDB" id="B4NTN9"/>
<name>B4NTN9_DROSI</name>
<keyword evidence="3" id="KW-1185">Reference proteome</keyword>
<evidence type="ECO:0000313" key="2">
    <source>
        <dbReference type="EMBL" id="EDX16308.1"/>
    </source>
</evidence>
<evidence type="ECO:0000256" key="1">
    <source>
        <dbReference type="SAM" id="MobiDB-lite"/>
    </source>
</evidence>
<dbReference type="Proteomes" id="UP000000304">
    <property type="component" value="Unassembled WGS sequence"/>
</dbReference>
<dbReference type="STRING" id="7240.B4NTN9"/>
<feature type="compositionally biased region" description="Basic and acidic residues" evidence="1">
    <location>
        <begin position="1"/>
        <end position="12"/>
    </location>
</feature>